<dbReference type="Proteomes" id="UP000053244">
    <property type="component" value="Unassembled WGS sequence"/>
</dbReference>
<proteinExistence type="predicted"/>
<keyword evidence="2" id="KW-0808">Transferase</keyword>
<accession>A0A101JLY5</accession>
<evidence type="ECO:0000313" key="3">
    <source>
        <dbReference type="Proteomes" id="UP000053244"/>
    </source>
</evidence>
<dbReference type="GO" id="GO:0016740">
    <property type="term" value="F:transferase activity"/>
    <property type="evidence" value="ECO:0007669"/>
    <property type="project" value="UniProtKB-KW"/>
</dbReference>
<dbReference type="SUPFAM" id="SSF56112">
    <property type="entry name" value="Protein kinase-like (PK-like)"/>
    <property type="match status" value="1"/>
</dbReference>
<gene>
    <name evidence="2" type="ORF">ADL15_30440</name>
</gene>
<dbReference type="OrthoDB" id="3816435at2"/>
<evidence type="ECO:0000259" key="1">
    <source>
        <dbReference type="Pfam" id="PF01636"/>
    </source>
</evidence>
<keyword evidence="3" id="KW-1185">Reference proteome</keyword>
<dbReference type="InterPro" id="IPR011009">
    <property type="entry name" value="Kinase-like_dom_sf"/>
</dbReference>
<name>A0A101JLY5_9ACTN</name>
<reference evidence="2 3" key="1">
    <citation type="submission" date="2015-10" db="EMBL/GenBank/DDBJ databases">
        <authorList>
            <person name="Gilbert D.G."/>
        </authorList>
    </citation>
    <scope>NUCLEOTIDE SEQUENCE [LARGE SCALE GENOMIC DNA]</scope>
    <source>
        <strain evidence="2 3">NRRL B-16712</strain>
    </source>
</reference>
<dbReference type="Pfam" id="PF01636">
    <property type="entry name" value="APH"/>
    <property type="match status" value="1"/>
</dbReference>
<dbReference type="EMBL" id="LLZH01000284">
    <property type="protein sequence ID" value="KUL28821.1"/>
    <property type="molecule type" value="Genomic_DNA"/>
</dbReference>
<dbReference type="InterPro" id="IPR002575">
    <property type="entry name" value="Aminoglycoside_PTrfase"/>
</dbReference>
<dbReference type="AlphaFoldDB" id="A0A101JLY5"/>
<dbReference type="Gene3D" id="3.90.1200.10">
    <property type="match status" value="1"/>
</dbReference>
<evidence type="ECO:0000313" key="2">
    <source>
        <dbReference type="EMBL" id="KUL28821.1"/>
    </source>
</evidence>
<comment type="caution">
    <text evidence="2">The sequence shown here is derived from an EMBL/GenBank/DDBJ whole genome shotgun (WGS) entry which is preliminary data.</text>
</comment>
<organism evidence="2 3">
    <name type="scientific">Actinoplanes awajinensis subsp. mycoplanecinus</name>
    <dbReference type="NCBI Taxonomy" id="135947"/>
    <lineage>
        <taxon>Bacteria</taxon>
        <taxon>Bacillati</taxon>
        <taxon>Actinomycetota</taxon>
        <taxon>Actinomycetes</taxon>
        <taxon>Micromonosporales</taxon>
        <taxon>Micromonosporaceae</taxon>
        <taxon>Actinoplanes</taxon>
    </lineage>
</organism>
<feature type="domain" description="Aminoglycoside phosphotransferase" evidence="1">
    <location>
        <begin position="70"/>
        <end position="240"/>
    </location>
</feature>
<protein>
    <submittedName>
        <fullName evidence="2">Aminoglycoside phosphotransferase</fullName>
    </submittedName>
</protein>
<sequence length="332" mass="36264">MSAAAEQLVYSTANEVTGGVWRVPRDGGTAVLKVVMRRRDGAAAHLAASEDPGHFNYWRREPLAYAEGLARTAFAAGGLSVPELYEIEERPDGSVAMWLADVPGAPMSTWRPEDVGDIAYRLGAGQNGWVGRPPATEWLARDFLRDYTLAQPVPDEVDWDHPVVVAAWEPELRARLRDVWESRHDLLAAADALPRTLCHHDVWPMNVVLAESGPVLLDWAFTGPGAIGEDAANLALDTFFDGLIDLSLMDGVLEAVIDGYVRGMSDVDPAVVQRAIMVTGAAKYFWLAPRMIDSLTQDAHAAAYDARGWPERFAGRAPVLEVVGRWAGEALR</sequence>